<sequence>MRLKTILLQKISASKKEDINIVARMLSMGKLHPTFAIGGGICLAIAAKIEGSVVKDQLEQMYMDEIKIGHCGGIMEVGAEFADKKIALRGTVFRTARCLMTGYTYVSV</sequence>
<organism evidence="3 4">
    <name type="scientific">Tigheibacillus halophilus</name>
    <dbReference type="NCBI Taxonomy" id="361280"/>
    <lineage>
        <taxon>Bacteria</taxon>
        <taxon>Bacillati</taxon>
        <taxon>Bacillota</taxon>
        <taxon>Bacilli</taxon>
        <taxon>Bacillales</taxon>
        <taxon>Bacillaceae</taxon>
        <taxon>Tigheibacillus</taxon>
    </lineage>
</organism>
<dbReference type="Proteomes" id="UP001281447">
    <property type="component" value="Unassembled WGS sequence"/>
</dbReference>
<dbReference type="Pfam" id="PF04303">
    <property type="entry name" value="PrpF"/>
    <property type="match status" value="1"/>
</dbReference>
<dbReference type="SUPFAM" id="SSF54506">
    <property type="entry name" value="Diaminopimelate epimerase-like"/>
    <property type="match status" value="1"/>
</dbReference>
<keyword evidence="4" id="KW-1185">Reference proteome</keyword>
<gene>
    <name evidence="3" type="ORF">RWE15_02650</name>
</gene>
<evidence type="ECO:0000313" key="4">
    <source>
        <dbReference type="Proteomes" id="UP001281447"/>
    </source>
</evidence>
<dbReference type="InterPro" id="IPR007400">
    <property type="entry name" value="PrpF-like"/>
</dbReference>
<dbReference type="Gene3D" id="3.10.310.10">
    <property type="entry name" value="Diaminopimelate Epimerase, Chain A, domain 1"/>
    <property type="match status" value="1"/>
</dbReference>
<keyword evidence="2" id="KW-0413">Isomerase</keyword>
<dbReference type="PANTHER" id="PTHR43709">
    <property type="entry name" value="ACONITATE ISOMERASE-RELATED"/>
    <property type="match status" value="1"/>
</dbReference>
<comment type="similarity">
    <text evidence="1">Belongs to the PrpF family.</text>
</comment>
<evidence type="ECO:0000256" key="1">
    <source>
        <dbReference type="ARBA" id="ARBA00007673"/>
    </source>
</evidence>
<dbReference type="PANTHER" id="PTHR43709:SF2">
    <property type="entry name" value="DUF453 DOMAIN PROTEIN (AFU_ORTHOLOGUE AFUA_6G00360)"/>
    <property type="match status" value="1"/>
</dbReference>
<comment type="caution">
    <text evidence="3">The sequence shown here is derived from an EMBL/GenBank/DDBJ whole genome shotgun (WGS) entry which is preliminary data.</text>
</comment>
<accession>A0ABU5C4P2</accession>
<evidence type="ECO:0000313" key="3">
    <source>
        <dbReference type="EMBL" id="MDY0393534.1"/>
    </source>
</evidence>
<proteinExistence type="inferred from homology"/>
<evidence type="ECO:0000256" key="2">
    <source>
        <dbReference type="ARBA" id="ARBA00023235"/>
    </source>
</evidence>
<reference evidence="3 4" key="1">
    <citation type="submission" date="2023-10" db="EMBL/GenBank/DDBJ databases">
        <title>Virgibacillus halophilus 5B73C genome.</title>
        <authorList>
            <person name="Miliotis G."/>
            <person name="Sengupta P."/>
            <person name="Hameed A."/>
            <person name="Chuvochina M."/>
            <person name="Mcdonagh F."/>
            <person name="Simpson A.C."/>
            <person name="Singh N.K."/>
            <person name="Rekha P.D."/>
            <person name="Raman K."/>
            <person name="Hugenholtz P."/>
            <person name="Venkateswaran K."/>
        </authorList>
    </citation>
    <scope>NUCLEOTIDE SEQUENCE [LARGE SCALE GENOMIC DNA]</scope>
    <source>
        <strain evidence="3 4">5B73C</strain>
    </source>
</reference>
<name>A0ABU5C4P2_9BACI</name>
<protein>
    <submittedName>
        <fullName evidence="3">PrpF domain-containing protein</fullName>
    </submittedName>
</protein>
<dbReference type="EMBL" id="JAWDIP010000003">
    <property type="protein sequence ID" value="MDY0393534.1"/>
    <property type="molecule type" value="Genomic_DNA"/>
</dbReference>